<dbReference type="AlphaFoldDB" id="A0A4Z0RNF9"/>
<dbReference type="RefSeq" id="WP_003609199.1">
    <property type="nucleotide sequence ID" value="NZ_ALXH01000117.1"/>
</dbReference>
<reference evidence="3" key="1">
    <citation type="submission" date="2020-02" db="EMBL/GenBank/DDBJ databases">
        <authorList>
            <person name="Fontana A."/>
            <person name="Patrone V."/>
            <person name="Morelli L."/>
        </authorList>
    </citation>
    <scope>NUCLEOTIDE SEQUENCE</scope>
    <source>
        <strain evidence="2">CCUG 30943</strain>
        <strain evidence="3">CCUG 43002</strain>
    </source>
</reference>
<keyword evidence="4" id="KW-1185">Reference proteome</keyword>
<dbReference type="EMBL" id="JAAOCX010000019">
    <property type="protein sequence ID" value="MBJ7633536.1"/>
    <property type="molecule type" value="Genomic_DNA"/>
</dbReference>
<dbReference type="GeneID" id="57978335"/>
<evidence type="ECO:0000313" key="2">
    <source>
        <dbReference type="EMBL" id="MBJ7633536.1"/>
    </source>
</evidence>
<protein>
    <recommendedName>
        <fullName evidence="5">WxL domain-containing protein</fullName>
    </recommendedName>
</protein>
<feature type="chain" id="PRO_5044616921" description="WxL domain-containing protein" evidence="1">
    <location>
        <begin position="24"/>
        <end position="166"/>
    </location>
</feature>
<gene>
    <name evidence="3" type="ORF">HAU20_11190</name>
    <name evidence="2" type="ORF">HAU43_10645</name>
</gene>
<evidence type="ECO:0000256" key="1">
    <source>
        <dbReference type="SAM" id="SignalP"/>
    </source>
</evidence>
<name>A0A4Z0RNF9_WEICO</name>
<sequence length="166" mass="17286">MKQGLLLMMAGLSVLAVPIAGHADTVAGQAKVNIIAGNRTMDKGVASIDFGNTLLDRLTVPITRGTKLPAGSFQVTDLSGSSAGWSLTMAAEEFTNGSNSFDGMLTINNITIRADATQHNSAMIFHSQVPGYWESPAVDASVTIPGDAVGKYTANVLYTLNNGVAQ</sequence>
<dbReference type="Proteomes" id="UP000808038">
    <property type="component" value="Unassembled WGS sequence"/>
</dbReference>
<keyword evidence="1" id="KW-0732">Signal</keyword>
<feature type="signal peptide" evidence="1">
    <location>
        <begin position="1"/>
        <end position="23"/>
    </location>
</feature>
<evidence type="ECO:0008006" key="5">
    <source>
        <dbReference type="Google" id="ProtNLM"/>
    </source>
</evidence>
<comment type="caution">
    <text evidence="3">The sequence shown here is derived from an EMBL/GenBank/DDBJ whole genome shotgun (WGS) entry which is preliminary data.</text>
</comment>
<dbReference type="Proteomes" id="UP000728106">
    <property type="component" value="Unassembled WGS sequence"/>
</dbReference>
<evidence type="ECO:0000313" key="3">
    <source>
        <dbReference type="EMBL" id="MBJ7639932.1"/>
    </source>
</evidence>
<evidence type="ECO:0000313" key="4">
    <source>
        <dbReference type="Proteomes" id="UP000728106"/>
    </source>
</evidence>
<reference evidence="3 4" key="2">
    <citation type="journal article" date="2021" name="Int. J. Food Microbiol.">
        <title>Safety demonstration of a microbial species for use in the food chain: Weissella confusa.</title>
        <authorList>
            <person name="Bourdichon F."/>
            <person name="Patrone V."/>
            <person name="Fontana A."/>
            <person name="Milani G."/>
            <person name="Morelli L."/>
        </authorList>
    </citation>
    <scope>NUCLEOTIDE SEQUENCE [LARGE SCALE GENOMIC DNA]</scope>
    <source>
        <strain evidence="2">CCUG 30943</strain>
        <strain evidence="3 4">CCUG 43002</strain>
    </source>
</reference>
<accession>A0A4Z0RNF9</accession>
<proteinExistence type="predicted"/>
<dbReference type="EMBL" id="JAAOCP010000020">
    <property type="protein sequence ID" value="MBJ7639932.1"/>
    <property type="molecule type" value="Genomic_DNA"/>
</dbReference>
<organism evidence="3 4">
    <name type="scientific">Weissella confusa</name>
    <name type="common">Lactobacillus confusus</name>
    <dbReference type="NCBI Taxonomy" id="1583"/>
    <lineage>
        <taxon>Bacteria</taxon>
        <taxon>Bacillati</taxon>
        <taxon>Bacillota</taxon>
        <taxon>Bacilli</taxon>
        <taxon>Lactobacillales</taxon>
        <taxon>Lactobacillaceae</taxon>
        <taxon>Weissella</taxon>
    </lineage>
</organism>